<feature type="compositionally biased region" description="Acidic residues" evidence="1">
    <location>
        <begin position="746"/>
        <end position="764"/>
    </location>
</feature>
<gene>
    <name evidence="3" type="ORF">EJ06DRAFT_480744</name>
</gene>
<dbReference type="SMART" id="SM00382">
    <property type="entry name" value="AAA"/>
    <property type="match status" value="1"/>
</dbReference>
<feature type="region of interest" description="Disordered" evidence="1">
    <location>
        <begin position="746"/>
        <end position="811"/>
    </location>
</feature>
<dbReference type="CDD" id="cd19481">
    <property type="entry name" value="RecA-like_protease"/>
    <property type="match status" value="1"/>
</dbReference>
<dbReference type="Proteomes" id="UP000799640">
    <property type="component" value="Unassembled WGS sequence"/>
</dbReference>
<dbReference type="PANTHER" id="PTHR46411:SF2">
    <property type="entry name" value="AAA+ ATPASE DOMAIN-CONTAINING PROTEIN"/>
    <property type="match status" value="1"/>
</dbReference>
<feature type="region of interest" description="Disordered" evidence="1">
    <location>
        <begin position="234"/>
        <end position="253"/>
    </location>
</feature>
<dbReference type="InterPro" id="IPR003593">
    <property type="entry name" value="AAA+_ATPase"/>
</dbReference>
<feature type="compositionally biased region" description="Polar residues" evidence="1">
    <location>
        <begin position="169"/>
        <end position="180"/>
    </location>
</feature>
<dbReference type="InterPro" id="IPR056599">
    <property type="entry name" value="AAA_lid_fung"/>
</dbReference>
<feature type="region of interest" description="Disordered" evidence="1">
    <location>
        <begin position="74"/>
        <end position="93"/>
    </location>
</feature>
<reference evidence="3" key="1">
    <citation type="journal article" date="2020" name="Stud. Mycol.">
        <title>101 Dothideomycetes genomes: a test case for predicting lifestyles and emergence of pathogens.</title>
        <authorList>
            <person name="Haridas S."/>
            <person name="Albert R."/>
            <person name="Binder M."/>
            <person name="Bloem J."/>
            <person name="Labutti K."/>
            <person name="Salamov A."/>
            <person name="Andreopoulos B."/>
            <person name="Baker S."/>
            <person name="Barry K."/>
            <person name="Bills G."/>
            <person name="Bluhm B."/>
            <person name="Cannon C."/>
            <person name="Castanera R."/>
            <person name="Culley D."/>
            <person name="Daum C."/>
            <person name="Ezra D."/>
            <person name="Gonzalez J."/>
            <person name="Henrissat B."/>
            <person name="Kuo A."/>
            <person name="Liang C."/>
            <person name="Lipzen A."/>
            <person name="Lutzoni F."/>
            <person name="Magnuson J."/>
            <person name="Mondo S."/>
            <person name="Nolan M."/>
            <person name="Ohm R."/>
            <person name="Pangilinan J."/>
            <person name="Park H.-J."/>
            <person name="Ramirez L."/>
            <person name="Alfaro M."/>
            <person name="Sun H."/>
            <person name="Tritt A."/>
            <person name="Yoshinaga Y."/>
            <person name="Zwiers L.-H."/>
            <person name="Turgeon B."/>
            <person name="Goodwin S."/>
            <person name="Spatafora J."/>
            <person name="Crous P."/>
            <person name="Grigoriev I."/>
        </authorList>
    </citation>
    <scope>NUCLEOTIDE SEQUENCE</scope>
    <source>
        <strain evidence="3">CBS 262.69</strain>
    </source>
</reference>
<feature type="compositionally biased region" description="Basic and acidic residues" evidence="1">
    <location>
        <begin position="786"/>
        <end position="803"/>
    </location>
</feature>
<proteinExistence type="predicted"/>
<protein>
    <recommendedName>
        <fullName evidence="2">AAA+ ATPase domain-containing protein</fullName>
    </recommendedName>
</protein>
<dbReference type="Pfam" id="PF00004">
    <property type="entry name" value="AAA"/>
    <property type="match status" value="1"/>
</dbReference>
<feature type="compositionally biased region" description="Basic and acidic residues" evidence="1">
    <location>
        <begin position="240"/>
        <end position="253"/>
    </location>
</feature>
<evidence type="ECO:0000259" key="2">
    <source>
        <dbReference type="SMART" id="SM00382"/>
    </source>
</evidence>
<dbReference type="GO" id="GO:0016887">
    <property type="term" value="F:ATP hydrolysis activity"/>
    <property type="evidence" value="ECO:0007669"/>
    <property type="project" value="InterPro"/>
</dbReference>
<evidence type="ECO:0000313" key="3">
    <source>
        <dbReference type="EMBL" id="KAF2398233.1"/>
    </source>
</evidence>
<keyword evidence="4" id="KW-1185">Reference proteome</keyword>
<dbReference type="InterPro" id="IPR003959">
    <property type="entry name" value="ATPase_AAA_core"/>
</dbReference>
<name>A0A6G1HQA4_9PEZI</name>
<dbReference type="InterPro" id="IPR027417">
    <property type="entry name" value="P-loop_NTPase"/>
</dbReference>
<feature type="domain" description="AAA+ ATPase" evidence="2">
    <location>
        <begin position="478"/>
        <end position="605"/>
    </location>
</feature>
<evidence type="ECO:0000256" key="1">
    <source>
        <dbReference type="SAM" id="MobiDB-lite"/>
    </source>
</evidence>
<dbReference type="AlphaFoldDB" id="A0A6G1HQA4"/>
<dbReference type="Pfam" id="PF23232">
    <property type="entry name" value="AAA_lid_13"/>
    <property type="match status" value="1"/>
</dbReference>
<dbReference type="GO" id="GO:0005524">
    <property type="term" value="F:ATP binding"/>
    <property type="evidence" value="ECO:0007669"/>
    <property type="project" value="InterPro"/>
</dbReference>
<organism evidence="3 4">
    <name type="scientific">Trichodelitschia bisporula</name>
    <dbReference type="NCBI Taxonomy" id="703511"/>
    <lineage>
        <taxon>Eukaryota</taxon>
        <taxon>Fungi</taxon>
        <taxon>Dikarya</taxon>
        <taxon>Ascomycota</taxon>
        <taxon>Pezizomycotina</taxon>
        <taxon>Dothideomycetes</taxon>
        <taxon>Dothideomycetes incertae sedis</taxon>
        <taxon>Phaeotrichales</taxon>
        <taxon>Phaeotrichaceae</taxon>
        <taxon>Trichodelitschia</taxon>
    </lineage>
</organism>
<dbReference type="OrthoDB" id="10042665at2759"/>
<dbReference type="Gene3D" id="3.40.50.300">
    <property type="entry name" value="P-loop containing nucleotide triphosphate hydrolases"/>
    <property type="match status" value="1"/>
</dbReference>
<feature type="region of interest" description="Disordered" evidence="1">
    <location>
        <begin position="155"/>
        <end position="180"/>
    </location>
</feature>
<dbReference type="Pfam" id="PF22942">
    <property type="entry name" value="DUF7025"/>
    <property type="match status" value="1"/>
</dbReference>
<dbReference type="SUPFAM" id="SSF52540">
    <property type="entry name" value="P-loop containing nucleoside triphosphate hydrolases"/>
    <property type="match status" value="1"/>
</dbReference>
<dbReference type="EMBL" id="ML996701">
    <property type="protein sequence ID" value="KAF2398233.1"/>
    <property type="molecule type" value="Genomic_DNA"/>
</dbReference>
<sequence length="811" mass="93351">MPYPPGPEDEDKSIKSYERRPALEHFRALIQFVDKYFAKQLSLLKGVKAGKVARLAFDNLWMLFDSGDNIYSSQQQGGQTLRGEDDETHVSKRRDVPQAYRVLATIGGVPLQKILAPRSLNTEFDAMDDLFFAPYYQWRPRNNQFRGLGTGLGQRADRRLGGQRGPVQAQEQPKRNYSQQMKGNYSPLYVHCFYIDFDGTKYGTVTEIFQFKPYDDEVEVRSLEAFPLQYLDPNPAAFDDPERSPEHEAKPPPELDMLLERGKKFIDSTVVSHMAYDGQTVGESREEISSPVIVDMKLAFQEAERSLGDASAAPPEFTSLTKFWPRIREPQFHEFIGYDSCTTRWCQTRDHQFDHYERRQKKLREKMEPKIKSLLEEFETDKADHREGLKKFKEYMEEKDLVRLLPGVVRAFALRNRKWVQVDLRKLQYIKQADGWNDLVLPKGHRKMVQAMVETHTSWSNMQRKEKVEMDLVQGKGKGCIILLHGAPGVGKTSTAECVAAYTQRPLYPITCGDIGYLPEIVEKNMERHFRLAHKWGCVLLLDEADVFLAKRSKDDVKRNGLVSVFLRILEYYSGILFLTTNRVGAIDDAFRSRLHLTLYYPKLSKSQTIKIWKTNLDRLIAINETRAAKGLPPVVYDKKKIIKWAKKYWDALNWNGRQIRNAFQTAVALGEFANTKGVNGTPGRDEDAQVSPIMDVEHFEIIARASIQFNDYLLLTHGADEDKMAKRDMVRTTEPVKSKLFEFEVSSDEYDSDSSDESEENDSESSSSSDSDASEKKKRKKKKAKAEVKDKKSKGKEKTKDKKKDKKKEK</sequence>
<dbReference type="PANTHER" id="PTHR46411">
    <property type="entry name" value="FAMILY ATPASE, PUTATIVE-RELATED"/>
    <property type="match status" value="1"/>
</dbReference>
<evidence type="ECO:0000313" key="4">
    <source>
        <dbReference type="Proteomes" id="UP000799640"/>
    </source>
</evidence>
<accession>A0A6G1HQA4</accession>
<dbReference type="InterPro" id="IPR054289">
    <property type="entry name" value="DUF7025"/>
</dbReference>